<dbReference type="InterPro" id="IPR052637">
    <property type="entry name" value="KLHDC3-like"/>
</dbReference>
<sequence length="309" mass="35590">MHWTVHLEGGPRRVNHAAAAVGDVVYTFGGYCTGEIETYRQEKPIDVHTLNTVNLQWKHLPKPLPKCKQYFVTPYQRYGHSAVTYGKNIYIWGGRNDQVSCNKLFCFDTETYLWSCPATSGSIPCSRDGHSACVIGHNMYIFGGFEEEFEIYSQDVYVLNLQTFHWSFVLTQGPPPEYRDFHTATAIGNRMYIFGGRSDWIGPHSSDDDFYPNQIMYLNTSTMQWHKPKTFGECPVGRRSHSAFVYDGDLYIFGGYNGVFCQHFNDLHKFCPRTQTWSEVFTLGIPPKKRRRQVCIVIGDRMYLFGGTR</sequence>
<evidence type="ECO:0000313" key="3">
    <source>
        <dbReference type="Proteomes" id="UP001558652"/>
    </source>
</evidence>
<reference evidence="2 3" key="1">
    <citation type="submission" date="2024-07" db="EMBL/GenBank/DDBJ databases">
        <title>Chromosome-level genome assembly of the water stick insect Ranatra chinensis (Heteroptera: Nepidae).</title>
        <authorList>
            <person name="Liu X."/>
        </authorList>
    </citation>
    <scope>NUCLEOTIDE SEQUENCE [LARGE SCALE GENOMIC DNA]</scope>
    <source>
        <strain evidence="2">Cailab_2021Rc</strain>
        <tissue evidence="2">Muscle</tissue>
    </source>
</reference>
<dbReference type="SUPFAM" id="SSF117281">
    <property type="entry name" value="Kelch motif"/>
    <property type="match status" value="1"/>
</dbReference>
<dbReference type="PANTHER" id="PTHR46461:SF1">
    <property type="entry name" value="KELCH DOMAIN-CONTAINING PROTEIN 3"/>
    <property type="match status" value="1"/>
</dbReference>
<dbReference type="SMART" id="SM00612">
    <property type="entry name" value="Kelch"/>
    <property type="match status" value="2"/>
</dbReference>
<dbReference type="AlphaFoldDB" id="A0ABD0Z5J1"/>
<comment type="caution">
    <text evidence="2">The sequence shown here is derived from an EMBL/GenBank/DDBJ whole genome shotgun (WGS) entry which is preliminary data.</text>
</comment>
<proteinExistence type="predicted"/>
<evidence type="ECO:0000256" key="1">
    <source>
        <dbReference type="ARBA" id="ARBA00022441"/>
    </source>
</evidence>
<dbReference type="Gene3D" id="2.120.10.80">
    <property type="entry name" value="Kelch-type beta propeller"/>
    <property type="match status" value="2"/>
</dbReference>
<dbReference type="InterPro" id="IPR006652">
    <property type="entry name" value="Kelch_1"/>
</dbReference>
<dbReference type="PANTHER" id="PTHR46461">
    <property type="entry name" value="KELCH DOMAIN-CONTAINING PROTEIN 3"/>
    <property type="match status" value="1"/>
</dbReference>
<keyword evidence="1" id="KW-0880">Kelch repeat</keyword>
<evidence type="ECO:0000313" key="2">
    <source>
        <dbReference type="EMBL" id="KAL1139782.1"/>
    </source>
</evidence>
<name>A0ABD0Z5J1_9HEMI</name>
<evidence type="ECO:0008006" key="4">
    <source>
        <dbReference type="Google" id="ProtNLM"/>
    </source>
</evidence>
<dbReference type="InterPro" id="IPR015915">
    <property type="entry name" value="Kelch-typ_b-propeller"/>
</dbReference>
<dbReference type="EMBL" id="JBFDAA010000002">
    <property type="protein sequence ID" value="KAL1139782.1"/>
    <property type="molecule type" value="Genomic_DNA"/>
</dbReference>
<accession>A0ABD0Z5J1</accession>
<dbReference type="Pfam" id="PF24681">
    <property type="entry name" value="Kelch_KLHDC2_KLHL20_DRC7"/>
    <property type="match status" value="1"/>
</dbReference>
<organism evidence="2 3">
    <name type="scientific">Ranatra chinensis</name>
    <dbReference type="NCBI Taxonomy" id="642074"/>
    <lineage>
        <taxon>Eukaryota</taxon>
        <taxon>Metazoa</taxon>
        <taxon>Ecdysozoa</taxon>
        <taxon>Arthropoda</taxon>
        <taxon>Hexapoda</taxon>
        <taxon>Insecta</taxon>
        <taxon>Pterygota</taxon>
        <taxon>Neoptera</taxon>
        <taxon>Paraneoptera</taxon>
        <taxon>Hemiptera</taxon>
        <taxon>Heteroptera</taxon>
        <taxon>Panheteroptera</taxon>
        <taxon>Nepomorpha</taxon>
        <taxon>Nepidae</taxon>
        <taxon>Ranatrinae</taxon>
        <taxon>Ranatra</taxon>
    </lineage>
</organism>
<dbReference type="Proteomes" id="UP001558652">
    <property type="component" value="Unassembled WGS sequence"/>
</dbReference>
<protein>
    <recommendedName>
        <fullName evidence="4">Kelch domain-containing protein 3</fullName>
    </recommendedName>
</protein>
<keyword evidence="3" id="KW-1185">Reference proteome</keyword>
<gene>
    <name evidence="2" type="ORF">AAG570_006759</name>
</gene>